<gene>
    <name evidence="2" type="ORF">AOZ06_13570</name>
</gene>
<reference evidence="2 3" key="1">
    <citation type="submission" date="2015-07" db="EMBL/GenBank/DDBJ databases">
        <title>Genome sequencing of Kibdelosporangium phytohabitans.</title>
        <authorList>
            <person name="Qin S."/>
            <person name="Xing K."/>
        </authorList>
    </citation>
    <scope>NUCLEOTIDE SEQUENCE [LARGE SCALE GENOMIC DNA]</scope>
    <source>
        <strain evidence="2 3">KLBMP1111</strain>
    </source>
</reference>
<sequence length="457" mass="49722">MHRTLTRRAAVLVAVSVVTGASGLSACGSESSNQPSAGGKVAITVTGQPPSSQAVERKIFDADVAEFEKLNPDIDVVAHEGFMDPKTFSAKLAGGQLEDVYYVYFTDPANIIARRQAADITDHIKDMAVIKQLQPALLDIFKDRNGKIYGLPTANYSMGLLYNRALFTKAGLDPDTPPTTWAEVRTAAQKISALGNGTVGFADLSKNNQGGWHLVTWAYAMGSQIAKQEGEKWTADFNNDKVKEALRLLKEMRWTDNAMGDKQLLEATDVQRLMGAGQLGMYLGAPDNVPVLVKEFKGKYEDYGVAAMPGGQGTLLGGEGYMINPKASPEKIKAGLKWIDWKYLAPDRIEQRVKQYLDEKQPIGLPAVPTPDIYTGDTRARQAELKTRNANVPEQNFASYLDGNTKLKGNLEPPNAQQIYAALDNVMQGVLTNKDANVDQLLSEAEAKVNSALAQVK</sequence>
<dbReference type="STRING" id="860235.AOZ06_13570"/>
<dbReference type="KEGG" id="kphy:AOZ06_13570"/>
<evidence type="ECO:0000256" key="1">
    <source>
        <dbReference type="SAM" id="SignalP"/>
    </source>
</evidence>
<accession>A0A0N9HMC8</accession>
<dbReference type="OrthoDB" id="2644341at2"/>
<protein>
    <submittedName>
        <fullName evidence="2">Sugar ABC transporter substrate-binding protein</fullName>
    </submittedName>
</protein>
<proteinExistence type="predicted"/>
<dbReference type="PANTHER" id="PTHR43649:SF16">
    <property type="entry name" value="SUGAR-BINDING LIPOPROTEIN"/>
    <property type="match status" value="1"/>
</dbReference>
<evidence type="ECO:0000313" key="3">
    <source>
        <dbReference type="Proteomes" id="UP000063699"/>
    </source>
</evidence>
<dbReference type="SUPFAM" id="SSF53850">
    <property type="entry name" value="Periplasmic binding protein-like II"/>
    <property type="match status" value="1"/>
</dbReference>
<keyword evidence="3" id="KW-1185">Reference proteome</keyword>
<dbReference type="Gene3D" id="3.40.190.10">
    <property type="entry name" value="Periplasmic binding protein-like II"/>
    <property type="match status" value="1"/>
</dbReference>
<feature type="signal peptide" evidence="1">
    <location>
        <begin position="1"/>
        <end position="26"/>
    </location>
</feature>
<dbReference type="Pfam" id="PF01547">
    <property type="entry name" value="SBP_bac_1"/>
    <property type="match status" value="1"/>
</dbReference>
<dbReference type="EMBL" id="CP012752">
    <property type="protein sequence ID" value="ALG07800.1"/>
    <property type="molecule type" value="Genomic_DNA"/>
</dbReference>
<name>A0A0N9HMC8_9PSEU</name>
<dbReference type="AlphaFoldDB" id="A0A0N9HMC8"/>
<dbReference type="InterPro" id="IPR050490">
    <property type="entry name" value="Bact_solute-bd_prot1"/>
</dbReference>
<keyword evidence="1" id="KW-0732">Signal</keyword>
<feature type="chain" id="PRO_5006035291" evidence="1">
    <location>
        <begin position="27"/>
        <end position="457"/>
    </location>
</feature>
<dbReference type="Proteomes" id="UP000063699">
    <property type="component" value="Chromosome"/>
</dbReference>
<organism evidence="2 3">
    <name type="scientific">Kibdelosporangium phytohabitans</name>
    <dbReference type="NCBI Taxonomy" id="860235"/>
    <lineage>
        <taxon>Bacteria</taxon>
        <taxon>Bacillati</taxon>
        <taxon>Actinomycetota</taxon>
        <taxon>Actinomycetes</taxon>
        <taxon>Pseudonocardiales</taxon>
        <taxon>Pseudonocardiaceae</taxon>
        <taxon>Kibdelosporangium</taxon>
    </lineage>
</organism>
<dbReference type="PROSITE" id="PS51257">
    <property type="entry name" value="PROKAR_LIPOPROTEIN"/>
    <property type="match status" value="1"/>
</dbReference>
<dbReference type="InterPro" id="IPR006059">
    <property type="entry name" value="SBP"/>
</dbReference>
<evidence type="ECO:0000313" key="2">
    <source>
        <dbReference type="EMBL" id="ALG07800.1"/>
    </source>
</evidence>
<dbReference type="RefSeq" id="WP_054289710.1">
    <property type="nucleotide sequence ID" value="NZ_CP012752.1"/>
</dbReference>
<dbReference type="PANTHER" id="PTHR43649">
    <property type="entry name" value="ARABINOSE-BINDING PROTEIN-RELATED"/>
    <property type="match status" value="1"/>
</dbReference>